<evidence type="ECO:0000259" key="2">
    <source>
        <dbReference type="PROSITE" id="PS51823"/>
    </source>
</evidence>
<sequence length="671" mass="76019">MSANDAQEISNLMHDFVFNVETYAKVIINELNVDDSKKTIKPVEVGGIAGGKKYVVQGILFKFCKDPRLSKKPPIWLYGGDKPRDDYAMKAAGLELQGLSLLATPSLMTTLRHPLMSLIDYKGFRMVAMCLLPLDVTSLRYGSDDGGKTVVASDPTLNRAMEKVGRMFNLKKHTVGKERVPIIGPGDIEGHLGTDGRYYLLDFARLMPPEAPPSSQSDAYADRAVFYKMLRPEIVKEFHVPLSSDAFTGWSKYDNDIVASERDIREATKKMFDEVIPTLARDLDDTDISDFFERVLKEDAANDVDYLLVKLNKQTNTVYEMHRRGINMRHIGRLRKLVKNKYWRIMLLSEAMSRCIKHQIRYKMRKAVKNSIGVSSESSCKDLVLEHVNIFFGSSRESDRFWKKKIKRVSAKKFPGLLTALECKPSYDLRKSLSLRLVFLLAERWNILRLTDRIKRELLTKNIFQVRVLPGDVEEITASVKHFPLVHAIDASLYLMEAMNPECDDDEALRLLTSANEHLTRALDEKPRASHMLAESKPKQHGAGLSDAEQLFEKAITSHLQALEIEQVPGTYNSLATAMEAYADKLEGRVHEEQERKRHAEVAFAFEAQAADGANGGERLWSDDEIAERQAKVRTLRRQAAEYRDVASTLEEEQPDASARVLQFCAEQLSG</sequence>
<dbReference type="GO" id="GO:0003729">
    <property type="term" value="F:mRNA binding"/>
    <property type="evidence" value="ECO:0007669"/>
    <property type="project" value="TreeGrafter"/>
</dbReference>
<feature type="coiled-coil region" evidence="1">
    <location>
        <begin position="583"/>
        <end position="653"/>
    </location>
</feature>
<evidence type="ECO:0000256" key="1">
    <source>
        <dbReference type="SAM" id="Coils"/>
    </source>
</evidence>
<accession>L8H1L2</accession>
<dbReference type="CDD" id="cd15466">
    <property type="entry name" value="CLU-central"/>
    <property type="match status" value="1"/>
</dbReference>
<dbReference type="InterPro" id="IPR025697">
    <property type="entry name" value="CLU_dom"/>
</dbReference>
<dbReference type="GeneID" id="14919422"/>
<proteinExistence type="predicted"/>
<dbReference type="KEGG" id="acan:ACA1_298860"/>
<keyword evidence="3" id="KW-0418">Kinase</keyword>
<keyword evidence="4" id="KW-1185">Reference proteome</keyword>
<evidence type="ECO:0000313" key="4">
    <source>
        <dbReference type="Proteomes" id="UP000011083"/>
    </source>
</evidence>
<feature type="domain" description="Clu" evidence="2">
    <location>
        <begin position="1"/>
        <end position="214"/>
    </location>
</feature>
<dbReference type="Pfam" id="PF13236">
    <property type="entry name" value="CLU"/>
    <property type="match status" value="1"/>
</dbReference>
<keyword evidence="3" id="KW-0808">Transferase</keyword>
<reference evidence="3 4" key="1">
    <citation type="journal article" date="2013" name="Genome Biol.">
        <title>Genome of Acanthamoeba castellanii highlights extensive lateral gene transfer and early evolution of tyrosine kinase signaling.</title>
        <authorList>
            <person name="Clarke M."/>
            <person name="Lohan A.J."/>
            <person name="Liu B."/>
            <person name="Lagkouvardos I."/>
            <person name="Roy S."/>
            <person name="Zafar N."/>
            <person name="Bertelli C."/>
            <person name="Schilde C."/>
            <person name="Kianianmomeni A."/>
            <person name="Burglin T.R."/>
            <person name="Frech C."/>
            <person name="Turcotte B."/>
            <person name="Kopec K.O."/>
            <person name="Synnott J.M."/>
            <person name="Choo C."/>
            <person name="Paponov I."/>
            <person name="Finkler A."/>
            <person name="Soon Heng Tan C."/>
            <person name="Hutchins A.P."/>
            <person name="Weinmeier T."/>
            <person name="Rattei T."/>
            <person name="Chu J.S."/>
            <person name="Gimenez G."/>
            <person name="Irimia M."/>
            <person name="Rigden D.J."/>
            <person name="Fitzpatrick D.A."/>
            <person name="Lorenzo-Morales J."/>
            <person name="Bateman A."/>
            <person name="Chiu C.H."/>
            <person name="Tang P."/>
            <person name="Hegemann P."/>
            <person name="Fromm H."/>
            <person name="Raoult D."/>
            <person name="Greub G."/>
            <person name="Miranda-Saavedra D."/>
            <person name="Chen N."/>
            <person name="Nash P."/>
            <person name="Ginger M.L."/>
            <person name="Horn M."/>
            <person name="Schaap P."/>
            <person name="Caler L."/>
            <person name="Loftus B."/>
        </authorList>
    </citation>
    <scope>NUCLEOTIDE SEQUENCE [LARGE SCALE GENOMIC DNA]</scope>
    <source>
        <strain evidence="3 4">Neff</strain>
    </source>
</reference>
<dbReference type="OrthoDB" id="18317at2759"/>
<evidence type="ECO:0000313" key="3">
    <source>
        <dbReference type="EMBL" id="ELR18643.1"/>
    </source>
</evidence>
<dbReference type="GO" id="GO:0005737">
    <property type="term" value="C:cytoplasm"/>
    <property type="evidence" value="ECO:0007669"/>
    <property type="project" value="TreeGrafter"/>
</dbReference>
<dbReference type="PANTHER" id="PTHR12601">
    <property type="entry name" value="EUKARYOTIC TRANSLATION INITIATION FACTOR 3 SUBUNIT EIF-3"/>
    <property type="match status" value="1"/>
</dbReference>
<keyword evidence="1" id="KW-0175">Coiled coil</keyword>
<dbReference type="Pfam" id="PF12807">
    <property type="entry name" value="eIF3_p135"/>
    <property type="match status" value="1"/>
</dbReference>
<dbReference type="InterPro" id="IPR027523">
    <property type="entry name" value="CLU_prot"/>
</dbReference>
<gene>
    <name evidence="3" type="ORF">ACA1_298860</name>
</gene>
<name>L8H1L2_ACACF</name>
<dbReference type="EMBL" id="KB007949">
    <property type="protein sequence ID" value="ELR18643.1"/>
    <property type="molecule type" value="Genomic_DNA"/>
</dbReference>
<dbReference type="InterPro" id="IPR033646">
    <property type="entry name" value="CLU-central"/>
</dbReference>
<dbReference type="Proteomes" id="UP000011083">
    <property type="component" value="Unassembled WGS sequence"/>
</dbReference>
<dbReference type="GO" id="GO:0016301">
    <property type="term" value="F:kinase activity"/>
    <property type="evidence" value="ECO:0007669"/>
    <property type="project" value="UniProtKB-KW"/>
</dbReference>
<dbReference type="GO" id="GO:0048312">
    <property type="term" value="P:intracellular distribution of mitochondria"/>
    <property type="evidence" value="ECO:0007669"/>
    <property type="project" value="TreeGrafter"/>
</dbReference>
<protein>
    <submittedName>
        <fullName evidence="3">Histidine kinase A family protein</fullName>
    </submittedName>
</protein>
<dbReference type="PANTHER" id="PTHR12601:SF6">
    <property type="entry name" value="CLUSTERED MITOCHONDRIA PROTEIN HOMOLOG"/>
    <property type="match status" value="1"/>
</dbReference>
<dbReference type="AlphaFoldDB" id="L8H1L2"/>
<dbReference type="PROSITE" id="PS51823">
    <property type="entry name" value="CLU"/>
    <property type="match status" value="1"/>
</dbReference>
<organism evidence="3 4">
    <name type="scientific">Acanthamoeba castellanii (strain ATCC 30010 / Neff)</name>
    <dbReference type="NCBI Taxonomy" id="1257118"/>
    <lineage>
        <taxon>Eukaryota</taxon>
        <taxon>Amoebozoa</taxon>
        <taxon>Discosea</taxon>
        <taxon>Longamoebia</taxon>
        <taxon>Centramoebida</taxon>
        <taxon>Acanthamoebidae</taxon>
        <taxon>Acanthamoeba</taxon>
    </lineage>
</organism>
<dbReference type="RefSeq" id="XP_004340685.1">
    <property type="nucleotide sequence ID" value="XM_004340637.1"/>
</dbReference>
<dbReference type="VEuPathDB" id="AmoebaDB:ACA1_298860"/>